<gene>
    <name evidence="2" type="ORF">ACFVKH_13515</name>
</gene>
<name>A0ABW6IGK3_9CYAN</name>
<evidence type="ECO:0000313" key="3">
    <source>
        <dbReference type="Proteomes" id="UP001600165"/>
    </source>
</evidence>
<evidence type="ECO:0000313" key="2">
    <source>
        <dbReference type="EMBL" id="MFE4107306.1"/>
    </source>
</evidence>
<dbReference type="RefSeq" id="WP_377965892.1">
    <property type="nucleotide sequence ID" value="NZ_JBHZOL010000085.1"/>
</dbReference>
<dbReference type="Proteomes" id="UP001600165">
    <property type="component" value="Unassembled WGS sequence"/>
</dbReference>
<evidence type="ECO:0000259" key="1">
    <source>
        <dbReference type="Pfam" id="PF10057"/>
    </source>
</evidence>
<dbReference type="InterPro" id="IPR018745">
    <property type="entry name" value="MpsC"/>
</dbReference>
<feature type="domain" description="Na+-translocating membrane potential-generating system MpsC" evidence="1">
    <location>
        <begin position="8"/>
        <end position="116"/>
    </location>
</feature>
<protein>
    <submittedName>
        <fullName evidence="2">DUF2294 domain-containing protein</fullName>
    </submittedName>
</protein>
<accession>A0ABW6IGK3</accession>
<dbReference type="Pfam" id="PF10057">
    <property type="entry name" value="MpsC"/>
    <property type="match status" value="1"/>
</dbReference>
<keyword evidence="3" id="KW-1185">Reference proteome</keyword>
<sequence length="135" mass="15201">MSSQEQTIGQLERDLSQKLQALYRNRLGHRIGKVTCQMFEQKLAIVLEDSLTLPEQLIVEDGSTELADEVHGKIERLLQPEIRELIEEIFAVKVLDLLSDAKLDTGRTGMIAVLDKIPEVRNPDAIPKVKKKAVT</sequence>
<proteinExistence type="predicted"/>
<comment type="caution">
    <text evidence="2">The sequence shown here is derived from an EMBL/GenBank/DDBJ whole genome shotgun (WGS) entry which is preliminary data.</text>
</comment>
<dbReference type="EMBL" id="JBHZOL010000085">
    <property type="protein sequence ID" value="MFE4107306.1"/>
    <property type="molecule type" value="Genomic_DNA"/>
</dbReference>
<reference evidence="2 3" key="1">
    <citation type="submission" date="2024-10" db="EMBL/GenBank/DDBJ databases">
        <authorList>
            <person name="Ratan Roy A."/>
            <person name="Morales Sandoval P.H."/>
            <person name="De Los Santos Villalobos S."/>
            <person name="Chakraborty S."/>
            <person name="Mukherjee J."/>
        </authorList>
    </citation>
    <scope>NUCLEOTIDE SEQUENCE [LARGE SCALE GENOMIC DNA]</scope>
    <source>
        <strain evidence="2 3">S1</strain>
    </source>
</reference>
<organism evidence="2 3">
    <name type="scientific">Almyronema epifaneia S1</name>
    <dbReference type="NCBI Taxonomy" id="2991925"/>
    <lineage>
        <taxon>Bacteria</taxon>
        <taxon>Bacillati</taxon>
        <taxon>Cyanobacteriota</taxon>
        <taxon>Cyanophyceae</taxon>
        <taxon>Nodosilineales</taxon>
        <taxon>Nodosilineaceae</taxon>
        <taxon>Almyronema</taxon>
        <taxon>Almyronema epifaneia</taxon>
    </lineage>
</organism>